<comment type="caution">
    <text evidence="2">The sequence shown here is derived from an EMBL/GenBank/DDBJ whole genome shotgun (WGS) entry which is preliminary data.</text>
</comment>
<feature type="transmembrane region" description="Helical" evidence="1">
    <location>
        <begin position="57"/>
        <end position="81"/>
    </location>
</feature>
<feature type="transmembrane region" description="Helical" evidence="1">
    <location>
        <begin position="243"/>
        <end position="264"/>
    </location>
</feature>
<dbReference type="RefSeq" id="WP_189455089.1">
    <property type="nucleotide sequence ID" value="NZ_BMYD01000002.1"/>
</dbReference>
<name>A0A918W6Q1_9GAMM</name>
<dbReference type="Proteomes" id="UP000646426">
    <property type="component" value="Unassembled WGS sequence"/>
</dbReference>
<organism evidence="2 3">
    <name type="scientific">Cognatilysobacter bugurensis</name>
    <dbReference type="NCBI Taxonomy" id="543356"/>
    <lineage>
        <taxon>Bacteria</taxon>
        <taxon>Pseudomonadati</taxon>
        <taxon>Pseudomonadota</taxon>
        <taxon>Gammaproteobacteria</taxon>
        <taxon>Lysobacterales</taxon>
        <taxon>Lysobacteraceae</taxon>
        <taxon>Cognatilysobacter</taxon>
    </lineage>
</organism>
<dbReference type="AlphaFoldDB" id="A0A918W6Q1"/>
<feature type="transmembrane region" description="Helical" evidence="1">
    <location>
        <begin position="107"/>
        <end position="130"/>
    </location>
</feature>
<keyword evidence="1" id="KW-0472">Membrane</keyword>
<accession>A0A918W6Q1</accession>
<keyword evidence="1" id="KW-1133">Transmembrane helix</keyword>
<evidence type="ECO:0000313" key="2">
    <source>
        <dbReference type="EMBL" id="GHA78932.1"/>
    </source>
</evidence>
<sequence>MRPGSGLQWFKNGLNLGHRNAKKVFAGAAVLLVAGLVPSLVALPIQMAAPQSGVVIALTYVLIMLLAFALAPMYGGYLVLINAAESGQSPRVGDVFAAYRSRTGARIVGFALAVTALYIVSFVALAYLVAPDLPALYVKLLSSDPQQLQTTMQSLPEGLGRFIGLGMCLGLFLGGVYALGLGQVSLGEHGVGRALRDGVTGTAKNLLPLLVLLVVAIAALIACTLVFMVVAFVAGLLASMIGAWAMALVLLPMYLAAMLAMYVVGFGTVYHMWKSVCGEASGESLAV</sequence>
<evidence type="ECO:0000313" key="3">
    <source>
        <dbReference type="Proteomes" id="UP000646426"/>
    </source>
</evidence>
<reference evidence="2" key="2">
    <citation type="submission" date="2020-09" db="EMBL/GenBank/DDBJ databases">
        <authorList>
            <person name="Sun Q."/>
            <person name="Kim S."/>
        </authorList>
    </citation>
    <scope>NUCLEOTIDE SEQUENCE</scope>
    <source>
        <strain evidence="2">KCTC 23077</strain>
    </source>
</reference>
<keyword evidence="3" id="KW-1185">Reference proteome</keyword>
<keyword evidence="1" id="KW-0812">Transmembrane</keyword>
<reference evidence="2" key="1">
    <citation type="journal article" date="2014" name="Int. J. Syst. Evol. Microbiol.">
        <title>Complete genome sequence of Corynebacterium casei LMG S-19264T (=DSM 44701T), isolated from a smear-ripened cheese.</title>
        <authorList>
            <consortium name="US DOE Joint Genome Institute (JGI-PGF)"/>
            <person name="Walter F."/>
            <person name="Albersmeier A."/>
            <person name="Kalinowski J."/>
            <person name="Ruckert C."/>
        </authorList>
    </citation>
    <scope>NUCLEOTIDE SEQUENCE</scope>
    <source>
        <strain evidence="2">KCTC 23077</strain>
    </source>
</reference>
<feature type="transmembrane region" description="Helical" evidence="1">
    <location>
        <begin position="24"/>
        <end position="45"/>
    </location>
</feature>
<protein>
    <submittedName>
        <fullName evidence="2">Uncharacterized protein</fullName>
    </submittedName>
</protein>
<gene>
    <name evidence="2" type="ORF">GCM10007067_15440</name>
</gene>
<feature type="transmembrane region" description="Helical" evidence="1">
    <location>
        <begin position="206"/>
        <end position="237"/>
    </location>
</feature>
<dbReference type="EMBL" id="BMYD01000002">
    <property type="protein sequence ID" value="GHA78932.1"/>
    <property type="molecule type" value="Genomic_DNA"/>
</dbReference>
<feature type="transmembrane region" description="Helical" evidence="1">
    <location>
        <begin position="162"/>
        <end position="186"/>
    </location>
</feature>
<evidence type="ECO:0000256" key="1">
    <source>
        <dbReference type="SAM" id="Phobius"/>
    </source>
</evidence>
<proteinExistence type="predicted"/>